<keyword evidence="10" id="KW-0762">Sugar transport</keyword>
<accession>A0A1G6NRV7</accession>
<dbReference type="OrthoDB" id="3177993at2"/>
<dbReference type="PANTHER" id="PTHR23513:SF9">
    <property type="entry name" value="ENTEROBACTIN EXPORTER ENTS"/>
    <property type="match status" value="1"/>
</dbReference>
<reference evidence="10 11" key="1">
    <citation type="submission" date="2016-10" db="EMBL/GenBank/DDBJ databases">
        <authorList>
            <person name="de Groot N.N."/>
        </authorList>
    </citation>
    <scope>NUCLEOTIDE SEQUENCE [LARGE SCALE GENOMIC DNA]</scope>
    <source>
        <strain evidence="10 11">CGMCC 4.6858</strain>
    </source>
</reference>
<dbReference type="RefSeq" id="WP_090853146.1">
    <property type="nucleotide sequence ID" value="NZ_FMZM01000003.1"/>
</dbReference>
<evidence type="ECO:0000256" key="2">
    <source>
        <dbReference type="ARBA" id="ARBA00022448"/>
    </source>
</evidence>
<evidence type="ECO:0000313" key="10">
    <source>
        <dbReference type="EMBL" id="SDC70509.1"/>
    </source>
</evidence>
<dbReference type="Gene3D" id="1.20.1250.20">
    <property type="entry name" value="MFS general substrate transporter like domains"/>
    <property type="match status" value="1"/>
</dbReference>
<dbReference type="GO" id="GO:0022857">
    <property type="term" value="F:transmembrane transporter activity"/>
    <property type="evidence" value="ECO:0007669"/>
    <property type="project" value="InterPro"/>
</dbReference>
<evidence type="ECO:0000259" key="9">
    <source>
        <dbReference type="PROSITE" id="PS50850"/>
    </source>
</evidence>
<evidence type="ECO:0000256" key="3">
    <source>
        <dbReference type="ARBA" id="ARBA00022475"/>
    </source>
</evidence>
<organism evidence="10 11">
    <name type="scientific">Nocardioides lianchengensis</name>
    <dbReference type="NCBI Taxonomy" id="1045774"/>
    <lineage>
        <taxon>Bacteria</taxon>
        <taxon>Bacillati</taxon>
        <taxon>Actinomycetota</taxon>
        <taxon>Actinomycetes</taxon>
        <taxon>Propionibacteriales</taxon>
        <taxon>Nocardioidaceae</taxon>
        <taxon>Nocardioides</taxon>
    </lineage>
</organism>
<dbReference type="Pfam" id="PF07690">
    <property type="entry name" value="MFS_1"/>
    <property type="match status" value="1"/>
</dbReference>
<dbReference type="AlphaFoldDB" id="A0A1G6NRV7"/>
<comment type="similarity">
    <text evidence="7">Belongs to the major facilitator superfamily. Drug:H(+) antiporter-3 (DHA3) (TC 2.A.1.21) family.</text>
</comment>
<evidence type="ECO:0000256" key="1">
    <source>
        <dbReference type="ARBA" id="ARBA00004429"/>
    </source>
</evidence>
<sequence>MRLIPVAYLGSYLMSVLGNSVAAVALPLIVLQTTGSALSAGAVAAATAVPAVLAGLFMGVVIDRVNRRTSSVVTDLVSAGAVAALPVVDHVTGLSLGWFVLLGAIGAFGDVPGMTAREALLPAIARHGDLSVERLVGAREALGAIALLVGPAAAGLLMALLDGSTVLWITAVTSLLAALTTLLVPHAVGRVEKGSAVSSSWAQVREGWHTLLASRFLVVLTGLTLVSVFVLGAFQGLVLPVYFTAEDQPGRLGLVLTALAAGLLLGSGAYVAAGPRVRRRTWLLTGLLGSVVGFGVMAALGSWWLVLVGAFVVGVFSGLFSSLLGVLTVERVPDALRGRITGTQNALVTAVGPLAIVVAAVLVEYVGLREAAMLVAAVWVLAALAAAPGRWLELPVTPAPALQEDQHAQR</sequence>
<proteinExistence type="inferred from homology"/>
<dbReference type="PROSITE" id="PS50850">
    <property type="entry name" value="MFS"/>
    <property type="match status" value="1"/>
</dbReference>
<comment type="subcellular location">
    <subcellularLocation>
        <location evidence="1">Cell inner membrane</location>
        <topology evidence="1">Multi-pass membrane protein</topology>
    </subcellularLocation>
</comment>
<dbReference type="InterPro" id="IPR011701">
    <property type="entry name" value="MFS"/>
</dbReference>
<evidence type="ECO:0000256" key="8">
    <source>
        <dbReference type="ARBA" id="ARBA00040914"/>
    </source>
</evidence>
<dbReference type="EMBL" id="FMZM01000003">
    <property type="protein sequence ID" value="SDC70509.1"/>
    <property type="molecule type" value="Genomic_DNA"/>
</dbReference>
<keyword evidence="3" id="KW-1003">Cell membrane</keyword>
<dbReference type="GO" id="GO:0005886">
    <property type="term" value="C:plasma membrane"/>
    <property type="evidence" value="ECO:0007669"/>
    <property type="project" value="UniProtKB-SubCell"/>
</dbReference>
<name>A0A1G6NRV7_9ACTN</name>
<gene>
    <name evidence="10" type="ORF">SAMN05421872_103350</name>
</gene>
<dbReference type="PROSITE" id="PS00217">
    <property type="entry name" value="SUGAR_TRANSPORT_2"/>
    <property type="match status" value="1"/>
</dbReference>
<evidence type="ECO:0000256" key="5">
    <source>
        <dbReference type="ARBA" id="ARBA00022989"/>
    </source>
</evidence>
<dbReference type="SUPFAM" id="SSF103473">
    <property type="entry name" value="MFS general substrate transporter"/>
    <property type="match status" value="1"/>
</dbReference>
<keyword evidence="6" id="KW-0472">Membrane</keyword>
<feature type="domain" description="Major facilitator superfamily (MFS) profile" evidence="9">
    <location>
        <begin position="210"/>
        <end position="410"/>
    </location>
</feature>
<evidence type="ECO:0000256" key="4">
    <source>
        <dbReference type="ARBA" id="ARBA00022692"/>
    </source>
</evidence>
<evidence type="ECO:0000256" key="7">
    <source>
        <dbReference type="ARBA" id="ARBA00038075"/>
    </source>
</evidence>
<keyword evidence="11" id="KW-1185">Reference proteome</keyword>
<dbReference type="InterPro" id="IPR036259">
    <property type="entry name" value="MFS_trans_sf"/>
</dbReference>
<dbReference type="InterPro" id="IPR020846">
    <property type="entry name" value="MFS_dom"/>
</dbReference>
<keyword evidence="4" id="KW-0812">Transmembrane</keyword>
<evidence type="ECO:0000313" key="11">
    <source>
        <dbReference type="Proteomes" id="UP000199034"/>
    </source>
</evidence>
<dbReference type="InterPro" id="IPR005829">
    <property type="entry name" value="Sugar_transporter_CS"/>
</dbReference>
<dbReference type="Proteomes" id="UP000199034">
    <property type="component" value="Unassembled WGS sequence"/>
</dbReference>
<protein>
    <recommendedName>
        <fullName evidence="8">Multidrug efflux pump Tap</fullName>
    </recommendedName>
</protein>
<keyword evidence="5" id="KW-1133">Transmembrane helix</keyword>
<evidence type="ECO:0000256" key="6">
    <source>
        <dbReference type="ARBA" id="ARBA00023136"/>
    </source>
</evidence>
<keyword evidence="2" id="KW-0813">Transport</keyword>
<dbReference type="STRING" id="1045774.SAMN05421872_103350"/>
<dbReference type="PANTHER" id="PTHR23513">
    <property type="entry name" value="INTEGRAL MEMBRANE EFFLUX PROTEIN-RELATED"/>
    <property type="match status" value="1"/>
</dbReference>